<dbReference type="STRING" id="1160509.A0A3N4HQY0"/>
<feature type="compositionally biased region" description="Polar residues" evidence="1">
    <location>
        <begin position="90"/>
        <end position="113"/>
    </location>
</feature>
<accession>A0A3N4HQY0</accession>
<evidence type="ECO:0000256" key="1">
    <source>
        <dbReference type="SAM" id="MobiDB-lite"/>
    </source>
</evidence>
<feature type="compositionally biased region" description="Polar residues" evidence="1">
    <location>
        <begin position="1"/>
        <end position="14"/>
    </location>
</feature>
<gene>
    <name evidence="2" type="ORF">BJ508DRAFT_335412</name>
</gene>
<keyword evidence="3" id="KW-1185">Reference proteome</keyword>
<feature type="compositionally biased region" description="Polar residues" evidence="1">
    <location>
        <begin position="48"/>
        <end position="57"/>
    </location>
</feature>
<feature type="compositionally biased region" description="Polar residues" evidence="1">
    <location>
        <begin position="284"/>
        <end position="293"/>
    </location>
</feature>
<dbReference type="AlphaFoldDB" id="A0A3N4HQY0"/>
<evidence type="ECO:0000313" key="2">
    <source>
        <dbReference type="EMBL" id="RPA72064.1"/>
    </source>
</evidence>
<dbReference type="Proteomes" id="UP000275078">
    <property type="component" value="Unassembled WGS sequence"/>
</dbReference>
<feature type="region of interest" description="Disordered" evidence="1">
    <location>
        <begin position="75"/>
        <end position="113"/>
    </location>
</feature>
<feature type="region of interest" description="Disordered" evidence="1">
    <location>
        <begin position="200"/>
        <end position="224"/>
    </location>
</feature>
<feature type="compositionally biased region" description="Low complexity" evidence="1">
    <location>
        <begin position="15"/>
        <end position="25"/>
    </location>
</feature>
<name>A0A3N4HQY0_ASCIM</name>
<proteinExistence type="predicted"/>
<evidence type="ECO:0000313" key="3">
    <source>
        <dbReference type="Proteomes" id="UP000275078"/>
    </source>
</evidence>
<feature type="region of interest" description="Disordered" evidence="1">
    <location>
        <begin position="376"/>
        <end position="406"/>
    </location>
</feature>
<feature type="compositionally biased region" description="Basic and acidic residues" evidence="1">
    <location>
        <begin position="75"/>
        <end position="86"/>
    </location>
</feature>
<feature type="compositionally biased region" description="Basic and acidic residues" evidence="1">
    <location>
        <begin position="200"/>
        <end position="214"/>
    </location>
</feature>
<feature type="region of interest" description="Disordered" evidence="1">
    <location>
        <begin position="267"/>
        <end position="299"/>
    </location>
</feature>
<feature type="compositionally biased region" description="Low complexity" evidence="1">
    <location>
        <begin position="396"/>
        <end position="406"/>
    </location>
</feature>
<protein>
    <submittedName>
        <fullName evidence="2">Uncharacterized protein</fullName>
    </submittedName>
</protein>
<sequence>MDRPVTQSNHSELNSTSSWMASSTSGPDLQSGPRGDNEDQLQHGHFNGLSTSRTSNRLPLGTIGFGNRLKRLREEAERGLSPREAEPDTDTGSSTATFAKSAPQSQTPEVSTIYRTGGSTITITYNRPGYENGKIIAIEGHGQSMTLFCPQKESVTVQWDPKAFEALDEPGKNLISHLLANVNGTGCTRREAGTQTHTDMAEKNNDLGSGREDVNPTLNMNNNNERSQDLYELARQDRCPESRYGSSSPVHHFDDTVGTQTLVGFDPCEEGSKGPKGQIGSCETLVTSPSQVGDHSHRHKRVRFQLGGREADTDRQSDPYLSILNGDYARFETGTLGSISRQVVNGFGPGVIIGGNSNPSNSQRSDWTFAWAAVDEGDSGDEESEKGEEEKEEDSQATQSQTASQARLPKLQPLIGLCKRFRNHEGVVLVKFEAHRRVSRSQPNPVRPTAGLDVSLHVRPDDNMSNHTVDNPFHLGIVVMDLTKEGNIPKQYGWVVLENCGNRESIAKIKSLKCFGNHTIIGRILPTRFQDFVREKEAHGIEGLKAWSSDDLDGPYKYDYSIFLVHWIAVCPKGLSLNTAVSREMGFCD</sequence>
<organism evidence="2 3">
    <name type="scientific">Ascobolus immersus RN42</name>
    <dbReference type="NCBI Taxonomy" id="1160509"/>
    <lineage>
        <taxon>Eukaryota</taxon>
        <taxon>Fungi</taxon>
        <taxon>Dikarya</taxon>
        <taxon>Ascomycota</taxon>
        <taxon>Pezizomycotina</taxon>
        <taxon>Pezizomycetes</taxon>
        <taxon>Pezizales</taxon>
        <taxon>Ascobolaceae</taxon>
        <taxon>Ascobolus</taxon>
    </lineage>
</organism>
<feature type="compositionally biased region" description="Acidic residues" evidence="1">
    <location>
        <begin position="376"/>
        <end position="395"/>
    </location>
</feature>
<feature type="region of interest" description="Disordered" evidence="1">
    <location>
        <begin position="1"/>
        <end position="63"/>
    </location>
</feature>
<dbReference type="EMBL" id="ML119882">
    <property type="protein sequence ID" value="RPA72064.1"/>
    <property type="molecule type" value="Genomic_DNA"/>
</dbReference>
<reference evidence="2 3" key="1">
    <citation type="journal article" date="2018" name="Nat. Ecol. Evol.">
        <title>Pezizomycetes genomes reveal the molecular basis of ectomycorrhizal truffle lifestyle.</title>
        <authorList>
            <person name="Murat C."/>
            <person name="Payen T."/>
            <person name="Noel B."/>
            <person name="Kuo A."/>
            <person name="Morin E."/>
            <person name="Chen J."/>
            <person name="Kohler A."/>
            <person name="Krizsan K."/>
            <person name="Balestrini R."/>
            <person name="Da Silva C."/>
            <person name="Montanini B."/>
            <person name="Hainaut M."/>
            <person name="Levati E."/>
            <person name="Barry K.W."/>
            <person name="Belfiori B."/>
            <person name="Cichocki N."/>
            <person name="Clum A."/>
            <person name="Dockter R.B."/>
            <person name="Fauchery L."/>
            <person name="Guy J."/>
            <person name="Iotti M."/>
            <person name="Le Tacon F."/>
            <person name="Lindquist E.A."/>
            <person name="Lipzen A."/>
            <person name="Malagnac F."/>
            <person name="Mello A."/>
            <person name="Molinier V."/>
            <person name="Miyauchi S."/>
            <person name="Poulain J."/>
            <person name="Riccioni C."/>
            <person name="Rubini A."/>
            <person name="Sitrit Y."/>
            <person name="Splivallo R."/>
            <person name="Traeger S."/>
            <person name="Wang M."/>
            <person name="Zifcakova L."/>
            <person name="Wipf D."/>
            <person name="Zambonelli A."/>
            <person name="Paolocci F."/>
            <person name="Nowrousian M."/>
            <person name="Ottonello S."/>
            <person name="Baldrian P."/>
            <person name="Spatafora J.W."/>
            <person name="Henrissat B."/>
            <person name="Nagy L.G."/>
            <person name="Aury J.M."/>
            <person name="Wincker P."/>
            <person name="Grigoriev I.V."/>
            <person name="Bonfante P."/>
            <person name="Martin F.M."/>
        </authorList>
    </citation>
    <scope>NUCLEOTIDE SEQUENCE [LARGE SCALE GENOMIC DNA]</scope>
    <source>
        <strain evidence="2 3">RN42</strain>
    </source>
</reference>